<dbReference type="Proteomes" id="UP000192445">
    <property type="component" value="Chromosome"/>
</dbReference>
<organism evidence="7 8">
    <name type="scientific">Streptomyces violaceoruber</name>
    <dbReference type="NCBI Taxonomy" id="1935"/>
    <lineage>
        <taxon>Bacteria</taxon>
        <taxon>Bacillati</taxon>
        <taxon>Actinomycetota</taxon>
        <taxon>Actinomycetes</taxon>
        <taxon>Kitasatosporales</taxon>
        <taxon>Streptomycetaceae</taxon>
        <taxon>Streptomyces</taxon>
        <taxon>Streptomyces violaceoruber group</taxon>
    </lineage>
</organism>
<dbReference type="AlphaFoldDB" id="A0A1V0UJS7"/>
<dbReference type="NCBIfam" id="TIGR01733">
    <property type="entry name" value="AA-adenyl-dom"/>
    <property type="match status" value="1"/>
</dbReference>
<dbReference type="GO" id="GO:0072330">
    <property type="term" value="P:monocarboxylic acid biosynthetic process"/>
    <property type="evidence" value="ECO:0007669"/>
    <property type="project" value="UniProtKB-ARBA"/>
</dbReference>
<feature type="domain" description="Carrier" evidence="6">
    <location>
        <begin position="733"/>
        <end position="807"/>
    </location>
</feature>
<dbReference type="GO" id="GO:0044550">
    <property type="term" value="P:secondary metabolite biosynthetic process"/>
    <property type="evidence" value="ECO:0007669"/>
    <property type="project" value="TreeGrafter"/>
</dbReference>
<keyword evidence="4" id="KW-0597">Phosphoprotein</keyword>
<dbReference type="Gene3D" id="3.30.300.30">
    <property type="match status" value="1"/>
</dbReference>
<comment type="cofactor">
    <cofactor evidence="1">
        <name>pantetheine 4'-phosphate</name>
        <dbReference type="ChEBI" id="CHEBI:47942"/>
    </cofactor>
</comment>
<feature type="region of interest" description="Disordered" evidence="5">
    <location>
        <begin position="79"/>
        <end position="180"/>
    </location>
</feature>
<dbReference type="GO" id="GO:0043041">
    <property type="term" value="P:amino acid activation for nonribosomal peptide biosynthetic process"/>
    <property type="evidence" value="ECO:0007669"/>
    <property type="project" value="TreeGrafter"/>
</dbReference>
<dbReference type="Pfam" id="PF00550">
    <property type="entry name" value="PP-binding"/>
    <property type="match status" value="1"/>
</dbReference>
<protein>
    <recommendedName>
        <fullName evidence="6">Carrier domain-containing protein</fullName>
    </recommendedName>
</protein>
<feature type="compositionally biased region" description="Basic and acidic residues" evidence="5">
    <location>
        <begin position="153"/>
        <end position="162"/>
    </location>
</feature>
<dbReference type="SUPFAM" id="SSF56801">
    <property type="entry name" value="Acetyl-CoA synthetase-like"/>
    <property type="match status" value="1"/>
</dbReference>
<dbReference type="SUPFAM" id="SSF52777">
    <property type="entry name" value="CoA-dependent acyltransferases"/>
    <property type="match status" value="1"/>
</dbReference>
<dbReference type="InterPro" id="IPR025110">
    <property type="entry name" value="AMP-bd_C"/>
</dbReference>
<evidence type="ECO:0000256" key="4">
    <source>
        <dbReference type="ARBA" id="ARBA00022553"/>
    </source>
</evidence>
<dbReference type="Gene3D" id="3.30.559.10">
    <property type="entry name" value="Chloramphenicol acetyltransferase-like domain"/>
    <property type="match status" value="1"/>
</dbReference>
<feature type="region of interest" description="Disordered" evidence="5">
    <location>
        <begin position="1179"/>
        <end position="1203"/>
    </location>
</feature>
<dbReference type="InterPro" id="IPR000873">
    <property type="entry name" value="AMP-dep_synth/lig_dom"/>
</dbReference>
<evidence type="ECO:0000256" key="1">
    <source>
        <dbReference type="ARBA" id="ARBA00001957"/>
    </source>
</evidence>
<dbReference type="SUPFAM" id="SSF47336">
    <property type="entry name" value="ACP-like"/>
    <property type="match status" value="1"/>
</dbReference>
<dbReference type="GO" id="GO:0005737">
    <property type="term" value="C:cytoplasm"/>
    <property type="evidence" value="ECO:0007669"/>
    <property type="project" value="TreeGrafter"/>
</dbReference>
<name>A0A1V0UJS7_STRVN</name>
<dbReference type="Pfam" id="PF13193">
    <property type="entry name" value="AMP-binding_C"/>
    <property type="match status" value="1"/>
</dbReference>
<evidence type="ECO:0000259" key="6">
    <source>
        <dbReference type="PROSITE" id="PS50075"/>
    </source>
</evidence>
<dbReference type="Pfam" id="PF00501">
    <property type="entry name" value="AMP-binding"/>
    <property type="match status" value="1"/>
</dbReference>
<dbReference type="PANTHER" id="PTHR45527">
    <property type="entry name" value="NONRIBOSOMAL PEPTIDE SYNTHETASE"/>
    <property type="match status" value="1"/>
</dbReference>
<dbReference type="Gene3D" id="2.30.38.10">
    <property type="entry name" value="Luciferase, Domain 3"/>
    <property type="match status" value="1"/>
</dbReference>
<keyword evidence="3" id="KW-0596">Phosphopantetheine</keyword>
<dbReference type="EMBL" id="CP020570">
    <property type="protein sequence ID" value="ARF65509.1"/>
    <property type="molecule type" value="Genomic_DNA"/>
</dbReference>
<evidence type="ECO:0000313" key="7">
    <source>
        <dbReference type="EMBL" id="ARF65509.1"/>
    </source>
</evidence>
<dbReference type="Gene3D" id="3.40.50.1820">
    <property type="entry name" value="alpha/beta hydrolase"/>
    <property type="match status" value="1"/>
</dbReference>
<comment type="similarity">
    <text evidence="2">Belongs to the ATP-dependent AMP-binding enzyme family.</text>
</comment>
<dbReference type="KEGG" id="svu:B1H20_31915"/>
<sequence>MPWPVSPAVCRCRSTSRAPPANASDVCTATWPPSWPRTAPTPTNCWPAWHRRYAIPPPPSCSRTTPTHRPSRCPCVAFPPPPGGARPGPNRSLSSATRGASRASTAVSSTTPPRSPPPGRLCSPVRSAGPRTAWPQRSRRRPRGPDTSGSPDAPRRDEPQPRRKDHCPVTTTSHAATDPALALDTLLTPEERAAWRALNDQARSWPEGPALAHRLEEAAARRADEPAVQADDGTYTYRELHAEADRVAALLAEQGVTEGSTVAVATARRLGEYAALLAALKLNCAYLPLAADGPARRLEFMLADSAAAALVADAPAAALLSEAGVGSSLTARVVAGASRAAPAGWTTGEPAPRGRRPSAEPWDRTAYVVYTSGSTGTPKGVMTGEEALLNFCAWYIDRHDVLPHDRLCQTAPLTFDPSVQQLFPAWLTGACLVVVPDEVQRDGGEFLDWLAAERITHLDIVTPHWVQVLDVAARRGRAALPALRWIVVGGETYFFHQTHRWHRVVDSPARLNTIYGPTEATVNATEFLVDPGVTEGQVPIGRPLPNYRAYVLDETGALCPPNITGELYLAGTGLAQRYCSLEATERSFHERTVAEDSTERLYRTGDLARLVEFDGQWALEFQGRTDTQVKVSGYRIELEEVQAALAAVPGVTAAAVVLRTEPAKQIVCGYVAPGLTGEQVRAELAERLPEYMLPHVIAPLPALPLTANGKVDKDRLLALAAERHAGAATGGEEPRGPVESAIAAIWAEVLGVPRVGADDDFFVRGGSSLLAFRVVALLREKGVAIRAADLLQARTVRALAERATTDGQLAAADGTDAPDDGTDDIALLPDPRHELADDTGQHLDLPPATSLALLTGDTEDVGDHAVLTLGLPLDIDPDAVREALTEVVRRHPLLRTRLDTSQARLRLRALHVVRFDLPVLEGNSPSLVDRVRPLLFGHTGLRRQLPVAAALVRLPGGTRLLLAVRHLLVDGNALRRISRELAAELGLGARPTPSAPLTEQLAELRERARGMRPVRHLNAYLEAERQAQRRLAPRLTAEHTVTEVAAGELPASFLDGAGGALEPRLLAAVALAVRRWLGLTAVPLSLPRQGSPAETVANLSDVVPLLITADGDGDGEAGRALGAATAAWAEHARPEAHWAAALLMHCPGLAHRWPGRREVLTSSFLVAVELTEATAAGLGTAVPGTGGRMTDHDSPTAADPARSGSVQFTVAAGSAGPSLRLIGWDLPAAVLEELAPLWRAALADVADLRVSGGEAV</sequence>
<dbReference type="PROSITE" id="PS50075">
    <property type="entry name" value="CARRIER"/>
    <property type="match status" value="1"/>
</dbReference>
<accession>A0A1V0UJS7</accession>
<dbReference type="InterPro" id="IPR029058">
    <property type="entry name" value="AB_hydrolase_fold"/>
</dbReference>
<dbReference type="InterPro" id="IPR036736">
    <property type="entry name" value="ACP-like_sf"/>
</dbReference>
<evidence type="ECO:0000313" key="8">
    <source>
        <dbReference type="Proteomes" id="UP000192445"/>
    </source>
</evidence>
<dbReference type="InterPro" id="IPR023213">
    <property type="entry name" value="CAT-like_dom_sf"/>
</dbReference>
<dbReference type="InterPro" id="IPR020845">
    <property type="entry name" value="AMP-binding_CS"/>
</dbReference>
<dbReference type="PROSITE" id="PS00455">
    <property type="entry name" value="AMP_BINDING"/>
    <property type="match status" value="1"/>
</dbReference>
<reference evidence="7 8" key="1">
    <citation type="submission" date="2017-03" db="EMBL/GenBank/DDBJ databases">
        <title>Complete Genome Sequence of a natural compounds producer, Streptomyces violaceus S21.</title>
        <authorList>
            <person name="Zhong C."/>
            <person name="Zhao Z."/>
            <person name="Fu J."/>
            <person name="Zong G."/>
            <person name="Qin R."/>
            <person name="Cao G."/>
        </authorList>
    </citation>
    <scope>NUCLEOTIDE SEQUENCE [LARGE SCALE GENOMIC DNA]</scope>
    <source>
        <strain evidence="7 8">S21</strain>
    </source>
</reference>
<dbReference type="Gene3D" id="3.40.50.980">
    <property type="match status" value="2"/>
</dbReference>
<feature type="compositionally biased region" description="Low complexity" evidence="5">
    <location>
        <begin position="87"/>
        <end position="112"/>
    </location>
</feature>
<dbReference type="GO" id="GO:0031177">
    <property type="term" value="F:phosphopantetheine binding"/>
    <property type="evidence" value="ECO:0007669"/>
    <property type="project" value="TreeGrafter"/>
</dbReference>
<evidence type="ECO:0000256" key="5">
    <source>
        <dbReference type="SAM" id="MobiDB-lite"/>
    </source>
</evidence>
<dbReference type="STRING" id="1935.B1H20_31915"/>
<dbReference type="CDD" id="cd05930">
    <property type="entry name" value="A_NRPS"/>
    <property type="match status" value="1"/>
</dbReference>
<dbReference type="InterPro" id="IPR009081">
    <property type="entry name" value="PP-bd_ACP"/>
</dbReference>
<evidence type="ECO:0000256" key="3">
    <source>
        <dbReference type="ARBA" id="ARBA00022450"/>
    </source>
</evidence>
<dbReference type="InterPro" id="IPR010071">
    <property type="entry name" value="AA_adenyl_dom"/>
</dbReference>
<gene>
    <name evidence="7" type="ORF">B1H20_31915</name>
</gene>
<dbReference type="FunFam" id="1.10.1200.10:FF:000016">
    <property type="entry name" value="Non-ribosomal peptide synthase"/>
    <property type="match status" value="1"/>
</dbReference>
<dbReference type="InterPro" id="IPR045851">
    <property type="entry name" value="AMP-bd_C_sf"/>
</dbReference>
<dbReference type="PANTHER" id="PTHR45527:SF1">
    <property type="entry name" value="FATTY ACID SYNTHASE"/>
    <property type="match status" value="1"/>
</dbReference>
<proteinExistence type="inferred from homology"/>
<evidence type="ECO:0000256" key="2">
    <source>
        <dbReference type="ARBA" id="ARBA00006432"/>
    </source>
</evidence>